<name>A0A4U7MXR0_9RHOB</name>
<proteinExistence type="predicted"/>
<dbReference type="PANTHER" id="PTHR41729">
    <property type="entry name" value="GLUTAMYL-TRNA SYNTHETASE"/>
    <property type="match status" value="1"/>
</dbReference>
<protein>
    <submittedName>
        <fullName evidence="1">DUF4202 domain-containing protein</fullName>
    </submittedName>
</protein>
<dbReference type="EMBL" id="SULI01000029">
    <property type="protein sequence ID" value="TKZ17074.1"/>
    <property type="molecule type" value="Genomic_DNA"/>
</dbReference>
<organism evidence="1 2">
    <name type="scientific">Shimia litoralis</name>
    <dbReference type="NCBI Taxonomy" id="420403"/>
    <lineage>
        <taxon>Bacteria</taxon>
        <taxon>Pseudomonadati</taxon>
        <taxon>Pseudomonadota</taxon>
        <taxon>Alphaproteobacteria</taxon>
        <taxon>Rhodobacterales</taxon>
        <taxon>Roseobacteraceae</taxon>
    </lineage>
</organism>
<gene>
    <name evidence="1" type="ORF">FAP39_15625</name>
</gene>
<dbReference type="OrthoDB" id="9799165at2"/>
<sequence length="187" mass="21086">MTKLERTIDAIDAANALDPREIDGHPEALLYGQRMSAQVERLFPDANDVLKIAARGQHIERWILQRAAYPAGRIGYLTWRKDLAAHHSARVCELMTAAGYDSERVNTVGRMIRKEGLKRDADVQALEDVICFTFLTWYFAPFAAKHSPEKIQRIVEKTARKMSADASARVLKEFDLPSDLAAAFQSK</sequence>
<dbReference type="Pfam" id="PF13875">
    <property type="entry name" value="DUF4202"/>
    <property type="match status" value="1"/>
</dbReference>
<dbReference type="InterPro" id="IPR025255">
    <property type="entry name" value="DUF4202"/>
</dbReference>
<accession>A0A4U7MXR0</accession>
<keyword evidence="2" id="KW-1185">Reference proteome</keyword>
<reference evidence="1 2" key="1">
    <citation type="submission" date="2019-04" db="EMBL/GenBank/DDBJ databases">
        <title>Genome sequence of Pelagicola litoralis CL-ES2.</title>
        <authorList>
            <person name="Cao J."/>
        </authorList>
    </citation>
    <scope>NUCLEOTIDE SEQUENCE [LARGE SCALE GENOMIC DNA]</scope>
    <source>
        <strain evidence="1 2">CL-ES2</strain>
    </source>
</reference>
<dbReference type="AlphaFoldDB" id="A0A4U7MXR0"/>
<dbReference type="RefSeq" id="WP_138017322.1">
    <property type="nucleotide sequence ID" value="NZ_SULI01000029.1"/>
</dbReference>
<comment type="caution">
    <text evidence="1">The sequence shown here is derived from an EMBL/GenBank/DDBJ whole genome shotgun (WGS) entry which is preliminary data.</text>
</comment>
<dbReference type="Proteomes" id="UP000306575">
    <property type="component" value="Unassembled WGS sequence"/>
</dbReference>
<evidence type="ECO:0000313" key="2">
    <source>
        <dbReference type="Proteomes" id="UP000306575"/>
    </source>
</evidence>
<dbReference type="PANTHER" id="PTHR41729:SF1">
    <property type="entry name" value="GLUTAMYL-TRNA SYNTHETASE"/>
    <property type="match status" value="1"/>
</dbReference>
<evidence type="ECO:0000313" key="1">
    <source>
        <dbReference type="EMBL" id="TKZ17074.1"/>
    </source>
</evidence>